<accession>A0A1M5WY71</accession>
<dbReference type="EMBL" id="QOVN01000001">
    <property type="protein sequence ID" value="RXG31584.1"/>
    <property type="molecule type" value="Genomic_DNA"/>
</dbReference>
<dbReference type="AlphaFoldDB" id="A0A1M5WY71"/>
<evidence type="ECO:0000313" key="2">
    <source>
        <dbReference type="EMBL" id="RXG31584.1"/>
    </source>
</evidence>
<reference evidence="4" key="1">
    <citation type="submission" date="2016-11" db="EMBL/GenBank/DDBJ databases">
        <authorList>
            <person name="Varghese N."/>
            <person name="Submissions S."/>
        </authorList>
    </citation>
    <scope>NUCLEOTIDE SEQUENCE [LARGE SCALE GENOMIC DNA]</scope>
    <source>
        <strain evidence="4">DSM 19859</strain>
    </source>
</reference>
<reference evidence="3" key="2">
    <citation type="submission" date="2016-11" db="EMBL/GenBank/DDBJ databases">
        <authorList>
            <person name="Jaros S."/>
            <person name="Januszkiewicz K."/>
            <person name="Wedrychowicz H."/>
        </authorList>
    </citation>
    <scope>NUCLEOTIDE SEQUENCE [LARGE SCALE GENOMIC DNA]</scope>
    <source>
        <strain evidence="3">DSM 19859</strain>
    </source>
</reference>
<evidence type="ECO:0008006" key="6">
    <source>
        <dbReference type="Google" id="ProtNLM"/>
    </source>
</evidence>
<evidence type="ECO:0000313" key="4">
    <source>
        <dbReference type="Proteomes" id="UP000184240"/>
    </source>
</evidence>
<dbReference type="STRING" id="573501.SAMN04487999_1438"/>
<sequence length="185" mass="21397">MILNLLNFCYRKLLPLIIICLANTDLQAQIHPENESTKSKLTFDQNTDLTIYENLGFFRKFKNTLTFYNNKLEMSFSGNLVEQGLANSFISPDLQLQAELELTYKLRDNLSINSFGKYITNPLNNGGNGQTRYNPLFEQSEIGLEFKTELQKNIQLEVGDKILLDNNNLNLKSPMRVYTRLLKKF</sequence>
<reference evidence="2 5" key="3">
    <citation type="submission" date="2018-07" db="EMBL/GenBank/DDBJ databases">
        <title>Leeuwenhoekiella genomics.</title>
        <authorList>
            <person name="Tahon G."/>
            <person name="Willems A."/>
        </authorList>
    </citation>
    <scope>NUCLEOTIDE SEQUENCE [LARGE SCALE GENOMIC DNA]</scope>
    <source>
        <strain evidence="2 5">LMG 24856</strain>
    </source>
</reference>
<gene>
    <name evidence="2" type="ORF">DSM01_730</name>
    <name evidence="3" type="ORF">SAMN04487999_1438</name>
</gene>
<name>A0A1M5WY71_9FLAO</name>
<feature type="signal peptide" evidence="1">
    <location>
        <begin position="1"/>
        <end position="28"/>
    </location>
</feature>
<keyword evidence="5" id="KW-1185">Reference proteome</keyword>
<keyword evidence="1" id="KW-0732">Signal</keyword>
<organism evidence="3 4">
    <name type="scientific">Leeuwenhoekiella palythoae</name>
    <dbReference type="NCBI Taxonomy" id="573501"/>
    <lineage>
        <taxon>Bacteria</taxon>
        <taxon>Pseudomonadati</taxon>
        <taxon>Bacteroidota</taxon>
        <taxon>Flavobacteriia</taxon>
        <taxon>Flavobacteriales</taxon>
        <taxon>Flavobacteriaceae</taxon>
        <taxon>Leeuwenhoekiella</taxon>
    </lineage>
</organism>
<proteinExistence type="predicted"/>
<feature type="chain" id="PRO_5012477537" description="Outer membrane protein beta-barrel family protein" evidence="1">
    <location>
        <begin position="29"/>
        <end position="185"/>
    </location>
</feature>
<dbReference type="OrthoDB" id="1444400at2"/>
<protein>
    <recommendedName>
        <fullName evidence="6">Outer membrane protein beta-barrel family protein</fullName>
    </recommendedName>
</protein>
<dbReference type="EMBL" id="FQXT01000002">
    <property type="protein sequence ID" value="SHH92461.1"/>
    <property type="molecule type" value="Genomic_DNA"/>
</dbReference>
<dbReference type="Proteomes" id="UP000290037">
    <property type="component" value="Unassembled WGS sequence"/>
</dbReference>
<evidence type="ECO:0000313" key="3">
    <source>
        <dbReference type="EMBL" id="SHH92461.1"/>
    </source>
</evidence>
<dbReference type="RefSeq" id="WP_128755662.1">
    <property type="nucleotide sequence ID" value="NZ_FQXT01000002.1"/>
</dbReference>
<evidence type="ECO:0000256" key="1">
    <source>
        <dbReference type="SAM" id="SignalP"/>
    </source>
</evidence>
<dbReference type="Proteomes" id="UP000184240">
    <property type="component" value="Unassembled WGS sequence"/>
</dbReference>
<evidence type="ECO:0000313" key="5">
    <source>
        <dbReference type="Proteomes" id="UP000290037"/>
    </source>
</evidence>